<dbReference type="RefSeq" id="WP_146566530.1">
    <property type="nucleotide sequence ID" value="NZ_SIHJ01000002.1"/>
</dbReference>
<keyword evidence="3" id="KW-1185">Reference proteome</keyword>
<dbReference type="Proteomes" id="UP000316714">
    <property type="component" value="Unassembled WGS sequence"/>
</dbReference>
<accession>A0A5C5V587</accession>
<name>A0A5C5V587_9BACT</name>
<comment type="caution">
    <text evidence="2">The sequence shown here is derived from an EMBL/GenBank/DDBJ whole genome shotgun (WGS) entry which is preliminary data.</text>
</comment>
<reference evidence="2 3" key="1">
    <citation type="submission" date="2019-02" db="EMBL/GenBank/DDBJ databases">
        <title>Deep-cultivation of Planctomycetes and their phenomic and genomic characterization uncovers novel biology.</title>
        <authorList>
            <person name="Wiegand S."/>
            <person name="Jogler M."/>
            <person name="Boedeker C."/>
            <person name="Pinto D."/>
            <person name="Vollmers J."/>
            <person name="Rivas-Marin E."/>
            <person name="Kohn T."/>
            <person name="Peeters S.H."/>
            <person name="Heuer A."/>
            <person name="Rast P."/>
            <person name="Oberbeckmann S."/>
            <person name="Bunk B."/>
            <person name="Jeske O."/>
            <person name="Meyerdierks A."/>
            <person name="Storesund J.E."/>
            <person name="Kallscheuer N."/>
            <person name="Luecker S."/>
            <person name="Lage O.M."/>
            <person name="Pohl T."/>
            <person name="Merkel B.J."/>
            <person name="Hornburger P."/>
            <person name="Mueller R.-W."/>
            <person name="Bruemmer F."/>
            <person name="Labrenz M."/>
            <person name="Spormann A.M."/>
            <person name="Op Den Camp H."/>
            <person name="Overmann J."/>
            <person name="Amann R."/>
            <person name="Jetten M.S.M."/>
            <person name="Mascher T."/>
            <person name="Medema M.H."/>
            <person name="Devos D.P."/>
            <person name="Kaster A.-K."/>
            <person name="Ovreas L."/>
            <person name="Rohde M."/>
            <person name="Galperin M.Y."/>
            <person name="Jogler C."/>
        </authorList>
    </citation>
    <scope>NUCLEOTIDE SEQUENCE [LARGE SCALE GENOMIC DNA]</scope>
    <source>
        <strain evidence="2 3">KOR34</strain>
    </source>
</reference>
<dbReference type="InterPro" id="IPR025643">
    <property type="entry name" value="R2K_3"/>
</dbReference>
<dbReference type="AlphaFoldDB" id="A0A5C5V587"/>
<proteinExistence type="predicted"/>
<evidence type="ECO:0000259" key="1">
    <source>
        <dbReference type="Pfam" id="PF14243"/>
    </source>
</evidence>
<sequence>MNVNWLVESEVFLEYEDELTDAIAQTGRIAKRTPDLGLQYRWQDFPDLYRRLFPENACVVFHGSIGLASELSRGAPWRPTTFCTWENYDCHVYYCRLADYLLNSDYVILPFGELKRRQQFLFDAVGDGARLFVRPNSVRKSFTGQPATSATFDQDIEIMGFYDVPPEALVLVSAAKEITHEWRFVAADKQIVAGTQYKVDGKLVASPDTTPESRLLAEQLAAQYFQPDPVWTIDICRTASGEHRLLEIGSFSCSDLYACDKRAVVEAVSAVASRRWSCGL</sequence>
<dbReference type="EMBL" id="SIHJ01000002">
    <property type="protein sequence ID" value="TWT33694.1"/>
    <property type="molecule type" value="Genomic_DNA"/>
</dbReference>
<dbReference type="Pfam" id="PF14243">
    <property type="entry name" value="R2K_3"/>
    <property type="match status" value="1"/>
</dbReference>
<organism evidence="2 3">
    <name type="scientific">Posidoniimonas corsicana</name>
    <dbReference type="NCBI Taxonomy" id="1938618"/>
    <lineage>
        <taxon>Bacteria</taxon>
        <taxon>Pseudomonadati</taxon>
        <taxon>Planctomycetota</taxon>
        <taxon>Planctomycetia</taxon>
        <taxon>Pirellulales</taxon>
        <taxon>Lacipirellulaceae</taxon>
        <taxon>Posidoniimonas</taxon>
    </lineage>
</organism>
<evidence type="ECO:0000313" key="2">
    <source>
        <dbReference type="EMBL" id="TWT33694.1"/>
    </source>
</evidence>
<evidence type="ECO:0000313" key="3">
    <source>
        <dbReference type="Proteomes" id="UP000316714"/>
    </source>
</evidence>
<protein>
    <recommendedName>
        <fullName evidence="1">ATP-grasp domain-containing protein</fullName>
    </recommendedName>
</protein>
<dbReference type="OrthoDB" id="257538at2"/>
<feature type="domain" description="ATP-grasp" evidence="1">
    <location>
        <begin position="168"/>
        <end position="267"/>
    </location>
</feature>
<gene>
    <name evidence="2" type="ORF">KOR34_35270</name>
</gene>